<reference evidence="1" key="1">
    <citation type="journal article" date="2020" name="mSystems">
        <title>Genome- and Community-Level Interaction Insights into Carbon Utilization and Element Cycling Functions of Hydrothermarchaeota in Hydrothermal Sediment.</title>
        <authorList>
            <person name="Zhou Z."/>
            <person name="Liu Y."/>
            <person name="Xu W."/>
            <person name="Pan J."/>
            <person name="Luo Z.H."/>
            <person name="Li M."/>
        </authorList>
    </citation>
    <scope>NUCLEOTIDE SEQUENCE [LARGE SCALE GENOMIC DNA]</scope>
    <source>
        <strain evidence="1">HyVt-533</strain>
    </source>
</reference>
<evidence type="ECO:0000313" key="1">
    <source>
        <dbReference type="EMBL" id="HHI97174.1"/>
    </source>
</evidence>
<accession>A0A7V5P025</accession>
<proteinExistence type="predicted"/>
<dbReference type="Proteomes" id="UP000886101">
    <property type="component" value="Unassembled WGS sequence"/>
</dbReference>
<organism evidence="1">
    <name type="scientific">Thermodesulfatator atlanticus</name>
    <dbReference type="NCBI Taxonomy" id="501497"/>
    <lineage>
        <taxon>Bacteria</taxon>
        <taxon>Pseudomonadati</taxon>
        <taxon>Thermodesulfobacteriota</taxon>
        <taxon>Thermodesulfobacteria</taxon>
        <taxon>Thermodesulfobacteriales</taxon>
        <taxon>Thermodesulfatatoraceae</taxon>
        <taxon>Thermodesulfatator</taxon>
    </lineage>
</organism>
<dbReference type="AlphaFoldDB" id="A0A7V5P025"/>
<protein>
    <recommendedName>
        <fullName evidence="2">Lipoprotein</fullName>
    </recommendedName>
</protein>
<sequence>MKKFWLFLSLFLLLGCGGRGVYLYQEKGDAARYDLDRPWVIIGKKGAGSQRLEKRLCQEKELLNILKEARLETAEQEALFEAACGKEASAVRFLQIYYGLEKGKRSRIRRSFERHGYSLNDYGC</sequence>
<comment type="caution">
    <text evidence="1">The sequence shown here is derived from an EMBL/GenBank/DDBJ whole genome shotgun (WGS) entry which is preliminary data.</text>
</comment>
<dbReference type="PROSITE" id="PS51257">
    <property type="entry name" value="PROKAR_LIPOPROTEIN"/>
    <property type="match status" value="1"/>
</dbReference>
<gene>
    <name evidence="1" type="ORF">ENJ96_04915</name>
</gene>
<name>A0A7V5P025_9BACT</name>
<evidence type="ECO:0008006" key="2">
    <source>
        <dbReference type="Google" id="ProtNLM"/>
    </source>
</evidence>
<dbReference type="EMBL" id="DROK01000145">
    <property type="protein sequence ID" value="HHI97174.1"/>
    <property type="molecule type" value="Genomic_DNA"/>
</dbReference>